<evidence type="ECO:0000313" key="2">
    <source>
        <dbReference type="EMBL" id="KQK10280.1"/>
    </source>
</evidence>
<dbReference type="KEGG" id="bdi:100831718"/>
<reference evidence="3" key="3">
    <citation type="submission" date="2018-08" db="UniProtKB">
        <authorList>
            <consortium name="EnsemblPlants"/>
        </authorList>
    </citation>
    <scope>IDENTIFICATION</scope>
    <source>
        <strain evidence="3">cv. Bd21</strain>
    </source>
</reference>
<reference evidence="2 3" key="1">
    <citation type="journal article" date="2010" name="Nature">
        <title>Genome sequencing and analysis of the model grass Brachypodium distachyon.</title>
        <authorList>
            <consortium name="International Brachypodium Initiative"/>
        </authorList>
    </citation>
    <scope>NUCLEOTIDE SEQUENCE [LARGE SCALE GENOMIC DNA]</scope>
    <source>
        <strain evidence="2">Bd21</strain>
        <strain evidence="3">cv. Bd21</strain>
    </source>
</reference>
<dbReference type="Gramene" id="KQK10281">
    <property type="protein sequence ID" value="KQK10281"/>
    <property type="gene ID" value="BRADI_2g53150v3"/>
</dbReference>
<feature type="compositionally biased region" description="Basic and acidic residues" evidence="1">
    <location>
        <begin position="239"/>
        <end position="248"/>
    </location>
</feature>
<protein>
    <submittedName>
        <fullName evidence="2 3">Uncharacterized protein</fullName>
    </submittedName>
</protein>
<dbReference type="OrthoDB" id="2016966at2759"/>
<feature type="region of interest" description="Disordered" evidence="1">
    <location>
        <begin position="112"/>
        <end position="263"/>
    </location>
</feature>
<name>I1HSR2_BRADI</name>
<dbReference type="Gramene" id="PNT73092">
    <property type="protein sequence ID" value="PNT73092"/>
    <property type="gene ID" value="BRADI_2g53150v3"/>
</dbReference>
<dbReference type="eggNOG" id="ENOG502QWB0">
    <property type="taxonomic scope" value="Eukaryota"/>
</dbReference>
<dbReference type="EMBL" id="CM000881">
    <property type="protein sequence ID" value="KQK10280.1"/>
    <property type="molecule type" value="Genomic_DNA"/>
</dbReference>
<accession>I1HSR2</accession>
<proteinExistence type="predicted"/>
<organism evidence="3">
    <name type="scientific">Brachypodium distachyon</name>
    <name type="common">Purple false brome</name>
    <name type="synonym">Trachynia distachya</name>
    <dbReference type="NCBI Taxonomy" id="15368"/>
    <lineage>
        <taxon>Eukaryota</taxon>
        <taxon>Viridiplantae</taxon>
        <taxon>Streptophyta</taxon>
        <taxon>Embryophyta</taxon>
        <taxon>Tracheophyta</taxon>
        <taxon>Spermatophyta</taxon>
        <taxon>Magnoliopsida</taxon>
        <taxon>Liliopsida</taxon>
        <taxon>Poales</taxon>
        <taxon>Poaceae</taxon>
        <taxon>BOP clade</taxon>
        <taxon>Pooideae</taxon>
        <taxon>Stipodae</taxon>
        <taxon>Brachypodieae</taxon>
        <taxon>Brachypodium</taxon>
    </lineage>
</organism>
<dbReference type="AlphaFoldDB" id="I1HSR2"/>
<dbReference type="OMA" id="KDRTHSH"/>
<evidence type="ECO:0000256" key="1">
    <source>
        <dbReference type="SAM" id="MobiDB-lite"/>
    </source>
</evidence>
<dbReference type="Proteomes" id="UP000008810">
    <property type="component" value="Chromosome 2"/>
</dbReference>
<feature type="compositionally biased region" description="Low complexity" evidence="1">
    <location>
        <begin position="192"/>
        <end position="202"/>
    </location>
</feature>
<dbReference type="HOGENOM" id="CLU_740514_0_0_1"/>
<dbReference type="EMBL" id="CM000881">
    <property type="protein sequence ID" value="PNT73092.1"/>
    <property type="molecule type" value="Genomic_DNA"/>
</dbReference>
<dbReference type="PANTHER" id="PTHR34952">
    <property type="entry name" value="OS05G0113500 PROTEIN"/>
    <property type="match status" value="1"/>
</dbReference>
<feature type="compositionally biased region" description="Basic residues" evidence="1">
    <location>
        <begin position="177"/>
        <end position="191"/>
    </location>
</feature>
<feature type="compositionally biased region" description="Polar residues" evidence="1">
    <location>
        <begin position="120"/>
        <end position="137"/>
    </location>
</feature>
<dbReference type="EMBL" id="CM000881">
    <property type="protein sequence ID" value="KQK10281.1"/>
    <property type="molecule type" value="Genomic_DNA"/>
</dbReference>
<keyword evidence="4" id="KW-1185">Reference proteome</keyword>
<feature type="region of interest" description="Disordered" evidence="1">
    <location>
        <begin position="68"/>
        <end position="99"/>
    </location>
</feature>
<dbReference type="EnsemblPlants" id="KQK10280">
    <property type="protein sequence ID" value="KQK10280"/>
    <property type="gene ID" value="BRADI_2g53150v3"/>
</dbReference>
<gene>
    <name evidence="3" type="primary">LOC100831718</name>
    <name evidence="2" type="ORF">BRADI_2g53150v3</name>
</gene>
<evidence type="ECO:0000313" key="3">
    <source>
        <dbReference type="EnsemblPlants" id="KQK10281"/>
    </source>
</evidence>
<feature type="compositionally biased region" description="Acidic residues" evidence="1">
    <location>
        <begin position="71"/>
        <end position="88"/>
    </location>
</feature>
<dbReference type="EnsemblPlants" id="PNT73092">
    <property type="protein sequence ID" value="PNT73092"/>
    <property type="gene ID" value="BRADI_2g53150v3"/>
</dbReference>
<reference evidence="2" key="2">
    <citation type="submission" date="2017-06" db="EMBL/GenBank/DDBJ databases">
        <title>WGS assembly of Brachypodium distachyon.</title>
        <authorList>
            <consortium name="The International Brachypodium Initiative"/>
            <person name="Lucas S."/>
            <person name="Harmon-Smith M."/>
            <person name="Lail K."/>
            <person name="Tice H."/>
            <person name="Grimwood J."/>
            <person name="Bruce D."/>
            <person name="Barry K."/>
            <person name="Shu S."/>
            <person name="Lindquist E."/>
            <person name="Wang M."/>
            <person name="Pitluck S."/>
            <person name="Vogel J.P."/>
            <person name="Garvin D.F."/>
            <person name="Mockler T.C."/>
            <person name="Schmutz J."/>
            <person name="Rokhsar D."/>
            <person name="Bevan M.W."/>
        </authorList>
    </citation>
    <scope>NUCLEOTIDE SEQUENCE</scope>
    <source>
        <strain evidence="2">Bd21</strain>
    </source>
</reference>
<dbReference type="EnsemblPlants" id="KQK10281">
    <property type="protein sequence ID" value="KQK10281"/>
    <property type="gene ID" value="BRADI_2g53150v3"/>
</dbReference>
<dbReference type="GeneID" id="100831718"/>
<dbReference type="PANTHER" id="PTHR34952:SF1">
    <property type="entry name" value="OS01G0814400 PROTEIN"/>
    <property type="match status" value="1"/>
</dbReference>
<sequence length="348" mass="37647">MGGPLVNSSAKGVGRSLCLCRGTCEKAGFEHSSCACSEEEKFEAGIAFAQDDSVVKEIGASLAEVMHVYDDNNDEGTDSSEDYDENEDSPLSLESDSTDDLVDIDTELITSSAFPVGSAPESSIGKSVDGNSSTNGTPLLVSAMKGSRAKRGIVTELSVSWAPDVYDPPVTSDCHTVKVHQRSSRKSHYKYRPPNGGSSRRSSSGDKKDKKHSHHSSSSSSRRDKKPSYRSTKSSSRIDTGDPQHGKVYDSSISSRTGDPQHYEVYGSTISSRIGPNVPQYHKLSPWLPADSTSPEEAMPVPVLKTMEQIKRSSSCCKEPPLSMLSRQFVAAKYKGMFSLWSQNQLAS</sequence>
<dbReference type="Gramene" id="KQK10280">
    <property type="protein sequence ID" value="KQK10280"/>
    <property type="gene ID" value="BRADI_2g53150v3"/>
</dbReference>
<dbReference type="RefSeq" id="XP_010232483.1">
    <property type="nucleotide sequence ID" value="XM_010234181.3"/>
</dbReference>
<evidence type="ECO:0000313" key="4">
    <source>
        <dbReference type="Proteomes" id="UP000008810"/>
    </source>
</evidence>